<gene>
    <name evidence="2" type="ORF">BG006_005151</name>
</gene>
<dbReference type="EMBL" id="JAAAUY010000029">
    <property type="protein sequence ID" value="KAF9337344.1"/>
    <property type="molecule type" value="Genomic_DNA"/>
</dbReference>
<dbReference type="Proteomes" id="UP000696485">
    <property type="component" value="Unassembled WGS sequence"/>
</dbReference>
<reference evidence="2" key="1">
    <citation type="journal article" date="2020" name="Fungal Divers.">
        <title>Resolving the Mortierellaceae phylogeny through synthesis of multi-gene phylogenetics and phylogenomics.</title>
        <authorList>
            <person name="Vandepol N."/>
            <person name="Liber J."/>
            <person name="Desiro A."/>
            <person name="Na H."/>
            <person name="Kennedy M."/>
            <person name="Barry K."/>
            <person name="Grigoriev I.V."/>
            <person name="Miller A.N."/>
            <person name="O'Donnell K."/>
            <person name="Stajich J.E."/>
            <person name="Bonito G."/>
        </authorList>
    </citation>
    <scope>NUCLEOTIDE SEQUENCE</scope>
    <source>
        <strain evidence="2">NVP1</strain>
    </source>
</reference>
<dbReference type="AlphaFoldDB" id="A0A9P5VQV0"/>
<evidence type="ECO:0000313" key="2">
    <source>
        <dbReference type="EMBL" id="KAF9337344.1"/>
    </source>
</evidence>
<comment type="caution">
    <text evidence="2">The sequence shown here is derived from an EMBL/GenBank/DDBJ whole genome shotgun (WGS) entry which is preliminary data.</text>
</comment>
<protein>
    <recommendedName>
        <fullName evidence="4">Chitin-binding type-4 domain-containing protein</fullName>
    </recommendedName>
</protein>
<feature type="compositionally biased region" description="Basic and acidic residues" evidence="1">
    <location>
        <begin position="189"/>
        <end position="211"/>
    </location>
</feature>
<evidence type="ECO:0000256" key="1">
    <source>
        <dbReference type="SAM" id="MobiDB-lite"/>
    </source>
</evidence>
<evidence type="ECO:0008006" key="4">
    <source>
        <dbReference type="Google" id="ProtNLM"/>
    </source>
</evidence>
<proteinExistence type="predicted"/>
<evidence type="ECO:0000313" key="3">
    <source>
        <dbReference type="Proteomes" id="UP000696485"/>
    </source>
</evidence>
<accession>A0A9P5VQV0</accession>
<name>A0A9P5VQV0_9FUNG</name>
<dbReference type="Gene3D" id="2.70.50.70">
    <property type="match status" value="1"/>
</dbReference>
<organism evidence="2 3">
    <name type="scientific">Podila minutissima</name>
    <dbReference type="NCBI Taxonomy" id="64525"/>
    <lineage>
        <taxon>Eukaryota</taxon>
        <taxon>Fungi</taxon>
        <taxon>Fungi incertae sedis</taxon>
        <taxon>Mucoromycota</taxon>
        <taxon>Mortierellomycotina</taxon>
        <taxon>Mortierellomycetes</taxon>
        <taxon>Mortierellales</taxon>
        <taxon>Mortierellaceae</taxon>
        <taxon>Podila</taxon>
    </lineage>
</organism>
<sequence>MLYPWPRGYSSSKGWHKEIHAWIGFSPQRVLPCNGYGPGLVTRLRAGQQVDVRFWGPKLGKNYMNRLPPMPNPKGSQLNQARHGGGRCQFSLSNDGGKTFHLIGEYTHSCPDFYYAWPVKIPDNVPDCNEEGKCLFVWSWTAVNMDQFYQNCADVVITGKKDGKYPKKGIQIVDVKGYPQKVFATGDGFENKKGKGPNPDEVKENLQGEWN</sequence>
<feature type="region of interest" description="Disordered" evidence="1">
    <location>
        <begin position="186"/>
        <end position="211"/>
    </location>
</feature>
<keyword evidence="3" id="KW-1185">Reference proteome</keyword>
<dbReference type="PANTHER" id="PTHR36182:SF1">
    <property type="entry name" value="PROTEIN, PUTATIVE (AFU_ORTHOLOGUE AFUA_6G10930)-RELATED"/>
    <property type="match status" value="1"/>
</dbReference>
<dbReference type="PANTHER" id="PTHR36182">
    <property type="entry name" value="PROTEIN, PUTATIVE (AFU_ORTHOLOGUE AFUA_6G10930)-RELATED"/>
    <property type="match status" value="1"/>
</dbReference>